<evidence type="ECO:0000313" key="7">
    <source>
        <dbReference type="Proteomes" id="UP000229239"/>
    </source>
</evidence>
<dbReference type="GO" id="GO:0003700">
    <property type="term" value="F:DNA-binding transcription factor activity"/>
    <property type="evidence" value="ECO:0007669"/>
    <property type="project" value="InterPro"/>
</dbReference>
<proteinExistence type="inferred from homology"/>
<evidence type="ECO:0000256" key="2">
    <source>
        <dbReference type="ARBA" id="ARBA00023015"/>
    </source>
</evidence>
<dbReference type="EMBL" id="PEBJ01000002">
    <property type="protein sequence ID" value="PJM77165.1"/>
    <property type="molecule type" value="Genomic_DNA"/>
</dbReference>
<dbReference type="RefSeq" id="WP_100493931.1">
    <property type="nucleotide sequence ID" value="NZ_JAFEJV010000025.1"/>
</dbReference>
<dbReference type="InterPro" id="IPR000847">
    <property type="entry name" value="LysR_HTH_N"/>
</dbReference>
<comment type="caution">
    <text evidence="6">The sequence shown here is derived from an EMBL/GenBank/DDBJ whole genome shotgun (WGS) entry which is preliminary data.</text>
</comment>
<protein>
    <submittedName>
        <fullName evidence="6">Transcriptional regulator</fullName>
    </submittedName>
</protein>
<evidence type="ECO:0000256" key="4">
    <source>
        <dbReference type="ARBA" id="ARBA00023163"/>
    </source>
</evidence>
<sequence>MDNRYLALQHIVEYGSFSAAADELHCSQSAISQMISSLEKELGITLINRQRNGCTLTEESRQLYPLIERYVEDGLRIREKTAEILGLDTGVIRMGTIASISAHWLPGLISSFQQRYPNVRFTLHQGDYTTIQEWIHNGTIDFGFINPAASREVKTITIKQGEMLAVLPLDHPLAQLDCVPLKALAREPMILLEEGHYSEPLEAFASVGLKPNVRLRIHDDYSIMTMVEAGLGVSILAELILHRTNYRLALKPTDPPVQRTMAIAYADWNRLPLASRRFVEHIQRNIETLP</sequence>
<dbReference type="OrthoDB" id="3252676at2"/>
<gene>
    <name evidence="6" type="ORF">CSQ86_04500</name>
</gene>
<dbReference type="SUPFAM" id="SSF53850">
    <property type="entry name" value="Periplasmic binding protein-like II"/>
    <property type="match status" value="1"/>
</dbReference>
<dbReference type="GO" id="GO:0003677">
    <property type="term" value="F:DNA binding"/>
    <property type="evidence" value="ECO:0007669"/>
    <property type="project" value="UniProtKB-KW"/>
</dbReference>
<reference evidence="7" key="1">
    <citation type="submission" date="2017-10" db="EMBL/GenBank/DDBJ databases">
        <title>Draft genome sequences of strains TRE 1, TRE 9, TRE H and TRI 7, isolated from tamarins, belonging to four potential novel Bifidobacterium species.</title>
        <authorList>
            <person name="Mattarelli P."/>
            <person name="Modesto M."/>
            <person name="Puglisi E."/>
            <person name="Morelli L."/>
            <person name="Bonetti A."/>
            <person name="Spezio C."/>
            <person name="Sandri C."/>
        </authorList>
    </citation>
    <scope>NUCLEOTIDE SEQUENCE [LARGE SCALE GENOMIC DNA]</scope>
    <source>
        <strain evidence="7">TREH</strain>
    </source>
</reference>
<dbReference type="InterPro" id="IPR036388">
    <property type="entry name" value="WH-like_DNA-bd_sf"/>
</dbReference>
<feature type="domain" description="HTH lysR-type" evidence="5">
    <location>
        <begin position="1"/>
        <end position="57"/>
    </location>
</feature>
<dbReference type="PANTHER" id="PTHR30419:SF28">
    <property type="entry name" value="HTH-TYPE TRANSCRIPTIONAL REGULATOR BSDA"/>
    <property type="match status" value="1"/>
</dbReference>
<dbReference type="Pfam" id="PF03466">
    <property type="entry name" value="LysR_substrate"/>
    <property type="match status" value="1"/>
</dbReference>
<name>A0A2M9HK38_9BIFI</name>
<dbReference type="Gene3D" id="3.40.190.290">
    <property type="match status" value="1"/>
</dbReference>
<accession>A0A2M9HK38</accession>
<evidence type="ECO:0000256" key="1">
    <source>
        <dbReference type="ARBA" id="ARBA00009437"/>
    </source>
</evidence>
<keyword evidence="3" id="KW-0238">DNA-binding</keyword>
<evidence type="ECO:0000256" key="3">
    <source>
        <dbReference type="ARBA" id="ARBA00023125"/>
    </source>
</evidence>
<dbReference type="PRINTS" id="PR00039">
    <property type="entry name" value="HTHLYSR"/>
</dbReference>
<dbReference type="Gene3D" id="1.10.10.10">
    <property type="entry name" value="Winged helix-like DNA-binding domain superfamily/Winged helix DNA-binding domain"/>
    <property type="match status" value="1"/>
</dbReference>
<keyword evidence="2" id="KW-0805">Transcription regulation</keyword>
<dbReference type="GO" id="GO:0005829">
    <property type="term" value="C:cytosol"/>
    <property type="evidence" value="ECO:0007669"/>
    <property type="project" value="TreeGrafter"/>
</dbReference>
<dbReference type="PROSITE" id="PS50931">
    <property type="entry name" value="HTH_LYSR"/>
    <property type="match status" value="1"/>
</dbReference>
<dbReference type="CDD" id="cd05466">
    <property type="entry name" value="PBP2_LTTR_substrate"/>
    <property type="match status" value="1"/>
</dbReference>
<dbReference type="InterPro" id="IPR005119">
    <property type="entry name" value="LysR_subst-bd"/>
</dbReference>
<organism evidence="6 7">
    <name type="scientific">Bifidobacterium felsineum</name>
    <dbReference type="NCBI Taxonomy" id="2045440"/>
    <lineage>
        <taxon>Bacteria</taxon>
        <taxon>Bacillati</taxon>
        <taxon>Actinomycetota</taxon>
        <taxon>Actinomycetes</taxon>
        <taxon>Bifidobacteriales</taxon>
        <taxon>Bifidobacteriaceae</taxon>
        <taxon>Bifidobacterium</taxon>
    </lineage>
</organism>
<keyword evidence="7" id="KW-1185">Reference proteome</keyword>
<dbReference type="PANTHER" id="PTHR30419">
    <property type="entry name" value="HTH-TYPE TRANSCRIPTIONAL REGULATOR YBHD"/>
    <property type="match status" value="1"/>
</dbReference>
<dbReference type="SUPFAM" id="SSF46785">
    <property type="entry name" value="Winged helix' DNA-binding domain"/>
    <property type="match status" value="1"/>
</dbReference>
<dbReference type="Proteomes" id="UP000229239">
    <property type="component" value="Unassembled WGS sequence"/>
</dbReference>
<dbReference type="AlphaFoldDB" id="A0A2M9HK38"/>
<dbReference type="InterPro" id="IPR050950">
    <property type="entry name" value="HTH-type_LysR_regulators"/>
</dbReference>
<evidence type="ECO:0000313" key="6">
    <source>
        <dbReference type="EMBL" id="PJM77165.1"/>
    </source>
</evidence>
<comment type="similarity">
    <text evidence="1">Belongs to the LysR transcriptional regulatory family.</text>
</comment>
<evidence type="ECO:0000259" key="5">
    <source>
        <dbReference type="PROSITE" id="PS50931"/>
    </source>
</evidence>
<keyword evidence="4" id="KW-0804">Transcription</keyword>
<dbReference type="Pfam" id="PF00126">
    <property type="entry name" value="HTH_1"/>
    <property type="match status" value="1"/>
</dbReference>
<dbReference type="InterPro" id="IPR036390">
    <property type="entry name" value="WH_DNA-bd_sf"/>
</dbReference>